<evidence type="ECO:0000256" key="10">
    <source>
        <dbReference type="ARBA" id="ARBA00022989"/>
    </source>
</evidence>
<comment type="pathway">
    <text evidence="2">Glycerolipid metabolism; triacylglycerol biosynthesis.</text>
</comment>
<dbReference type="SUPFAM" id="SSF69593">
    <property type="entry name" value="Glycerol-3-phosphate (1)-acyltransferase"/>
    <property type="match status" value="1"/>
</dbReference>
<dbReference type="PANTHER" id="PTHR12317:SF0">
    <property type="entry name" value="ACYLTRANSFERASE"/>
    <property type="match status" value="1"/>
</dbReference>
<keyword evidence="5" id="KW-0444">Lipid biosynthesis</keyword>
<comment type="caution">
    <text evidence="15">The sequence shown here is derived from an EMBL/GenBank/DDBJ whole genome shotgun (WGS) entry which is preliminary data.</text>
</comment>
<comment type="pathway">
    <text evidence="3">Lipid metabolism.</text>
</comment>
<evidence type="ECO:0000256" key="2">
    <source>
        <dbReference type="ARBA" id="ARBA00004771"/>
    </source>
</evidence>
<evidence type="ECO:0000256" key="8">
    <source>
        <dbReference type="ARBA" id="ARBA00022798"/>
    </source>
</evidence>
<evidence type="ECO:0000256" key="14">
    <source>
        <dbReference type="RuleBase" id="RU367023"/>
    </source>
</evidence>
<evidence type="ECO:0000313" key="16">
    <source>
        <dbReference type="Proteomes" id="UP001230188"/>
    </source>
</evidence>
<evidence type="ECO:0000256" key="13">
    <source>
        <dbReference type="ARBA" id="ARBA00023315"/>
    </source>
</evidence>
<keyword evidence="10 14" id="KW-1133">Transmembrane helix</keyword>
<evidence type="ECO:0000256" key="6">
    <source>
        <dbReference type="ARBA" id="ARBA00022679"/>
    </source>
</evidence>
<evidence type="ECO:0000256" key="12">
    <source>
        <dbReference type="ARBA" id="ARBA00023136"/>
    </source>
</evidence>
<dbReference type="GO" id="GO:0004144">
    <property type="term" value="F:diacylglycerol O-acyltransferase activity"/>
    <property type="evidence" value="ECO:0007669"/>
    <property type="project" value="TreeGrafter"/>
</dbReference>
<dbReference type="EMBL" id="JAQMWT010000468">
    <property type="protein sequence ID" value="KAJ8600873.1"/>
    <property type="molecule type" value="Genomic_DNA"/>
</dbReference>
<dbReference type="InterPro" id="IPR007130">
    <property type="entry name" value="DAGAT"/>
</dbReference>
<dbReference type="Proteomes" id="UP001230188">
    <property type="component" value="Unassembled WGS sequence"/>
</dbReference>
<accession>A0AAD7UA78</accession>
<comment type="similarity">
    <text evidence="4 14">Belongs to the diacylglycerol acyltransferase family.</text>
</comment>
<evidence type="ECO:0000256" key="11">
    <source>
        <dbReference type="ARBA" id="ARBA00023098"/>
    </source>
</evidence>
<evidence type="ECO:0000256" key="7">
    <source>
        <dbReference type="ARBA" id="ARBA00022692"/>
    </source>
</evidence>
<evidence type="ECO:0000256" key="1">
    <source>
        <dbReference type="ARBA" id="ARBA00004477"/>
    </source>
</evidence>
<keyword evidence="7 14" id="KW-0812">Transmembrane</keyword>
<keyword evidence="9 14" id="KW-0256">Endoplasmic reticulum</keyword>
<dbReference type="GO" id="GO:0019432">
    <property type="term" value="P:triglyceride biosynthetic process"/>
    <property type="evidence" value="ECO:0007669"/>
    <property type="project" value="TreeGrafter"/>
</dbReference>
<dbReference type="GO" id="GO:0006071">
    <property type="term" value="P:glycerol metabolic process"/>
    <property type="evidence" value="ECO:0007669"/>
    <property type="project" value="UniProtKB-KW"/>
</dbReference>
<protein>
    <recommendedName>
        <fullName evidence="14">Acyltransferase</fullName>
        <ecNumber evidence="14">2.3.1.-</ecNumber>
    </recommendedName>
</protein>
<keyword evidence="16" id="KW-1185">Reference proteome</keyword>
<comment type="subcellular location">
    <subcellularLocation>
        <location evidence="1 14">Endoplasmic reticulum membrane</location>
        <topology evidence="1 14">Multi-pass membrane protein</topology>
    </subcellularLocation>
</comment>
<dbReference type="PANTHER" id="PTHR12317">
    <property type="entry name" value="DIACYLGLYCEROL O-ACYLTRANSFERASE"/>
    <property type="match status" value="1"/>
</dbReference>
<keyword evidence="12 14" id="KW-0472">Membrane</keyword>
<evidence type="ECO:0000256" key="3">
    <source>
        <dbReference type="ARBA" id="ARBA00005189"/>
    </source>
</evidence>
<feature type="transmembrane region" description="Helical" evidence="14">
    <location>
        <begin position="27"/>
        <end position="51"/>
    </location>
</feature>
<evidence type="ECO:0000256" key="4">
    <source>
        <dbReference type="ARBA" id="ARBA00005420"/>
    </source>
</evidence>
<dbReference type="EC" id="2.3.1.-" evidence="14"/>
<gene>
    <name evidence="15" type="ORF">CTAYLR_006986</name>
</gene>
<keyword evidence="13" id="KW-0012">Acyltransferase</keyword>
<sequence>MTTATTVFGHQDPWPAVLKSWPQVHNVILFVAFHLIYLIIPAAIALLPLRLVLTGNTYLRALGCVLPIAWISTFGAERRLGRPWKSFATLPLWSVFFSWFPVTLEKPTKTSFDKQYIFGVHPHGALAFNRGALGFAYDVLWNAAFPGLDFRVLTAAAAFKVPLIREMWLWTFCCDAGKATARRVLGAGKSIIVYPGGEREQLLTKRGEHILYLTKRKGFVKLALQTGVPLVPMYAFGETDLYTHHGLFLGLRQWLVQAFGVAVPLISGSCGLLPYKTPVAIVVGDPIPMPRPCGGGGGEGKEPTQADIDDYHAAYVKALTDLFETNKEAKGYKDAALVIV</sequence>
<evidence type="ECO:0000256" key="9">
    <source>
        <dbReference type="ARBA" id="ARBA00022824"/>
    </source>
</evidence>
<dbReference type="CDD" id="cd07987">
    <property type="entry name" value="LPLAT_MGAT-like"/>
    <property type="match status" value="1"/>
</dbReference>
<reference evidence="15" key="1">
    <citation type="submission" date="2023-01" db="EMBL/GenBank/DDBJ databases">
        <title>Metagenome sequencing of chrysophaentin producing Chrysophaeum taylorii.</title>
        <authorList>
            <person name="Davison J."/>
            <person name="Bewley C."/>
        </authorList>
    </citation>
    <scope>NUCLEOTIDE SEQUENCE</scope>
    <source>
        <strain evidence="15">NIES-1699</strain>
    </source>
</reference>
<organism evidence="15 16">
    <name type="scientific">Chrysophaeum taylorii</name>
    <dbReference type="NCBI Taxonomy" id="2483200"/>
    <lineage>
        <taxon>Eukaryota</taxon>
        <taxon>Sar</taxon>
        <taxon>Stramenopiles</taxon>
        <taxon>Ochrophyta</taxon>
        <taxon>Pelagophyceae</taxon>
        <taxon>Pelagomonadales</taxon>
        <taxon>Pelagomonadaceae</taxon>
        <taxon>Chrysophaeum</taxon>
    </lineage>
</organism>
<keyword evidence="8" id="KW-0319">Glycerol metabolism</keyword>
<comment type="caution">
    <text evidence="14">Lacks conserved residue(s) required for the propagation of feature annotation.</text>
</comment>
<keyword evidence="11" id="KW-0443">Lipid metabolism</keyword>
<dbReference type="Pfam" id="PF03982">
    <property type="entry name" value="DAGAT"/>
    <property type="match status" value="1"/>
</dbReference>
<evidence type="ECO:0000256" key="5">
    <source>
        <dbReference type="ARBA" id="ARBA00022516"/>
    </source>
</evidence>
<name>A0AAD7UA78_9STRA</name>
<keyword evidence="6 14" id="KW-0808">Transferase</keyword>
<evidence type="ECO:0000313" key="15">
    <source>
        <dbReference type="EMBL" id="KAJ8600873.1"/>
    </source>
</evidence>
<proteinExistence type="inferred from homology"/>
<dbReference type="GO" id="GO:0005789">
    <property type="term" value="C:endoplasmic reticulum membrane"/>
    <property type="evidence" value="ECO:0007669"/>
    <property type="project" value="UniProtKB-SubCell"/>
</dbReference>
<dbReference type="AlphaFoldDB" id="A0AAD7UA78"/>